<sequence length="475" mass="54706">MNLRRIESILATAIFIFILIVLYSNGAPHESRRVFFSWLAYTSVIYGTFMVFTQWITPAFFIQRKIEAGIALTLLLFFFTWGGLAGCLWIQGFQSYRGNGFQHYLLQGLSLGASAMVFLLMFTYEGIKRMIRYMQAQNKSLAARIIQESLIVLGGGLLILLPLLSVERNLWALWLVSIPYAYLLFALNTYWLMPFSEKRRNDPGTYLLIAIPISFVAFVPFGVLFLGITQFSGFVFFALWFFITVVVLPLSYYIYQRQKERIAQWVNLKIELGQASADLSFLRSQINPHFLFNILNTLYGLALQENAERTASGIQKLGDMMRFMLHENNQDRILLAREIEYLRNYIDLQQLRTASTPGITVECDIQDALEGTYIAPMLLIPFVENAFKHGISLQEKSWIKISLYESDQRLYFDVHNSIHRKAEADPERSHSGVGLENVKQRLAMLYAGNHELVIRETTQEFFVHLTLTQRPLGQV</sequence>
<dbReference type="Pfam" id="PF06580">
    <property type="entry name" value="His_kinase"/>
    <property type="match status" value="1"/>
</dbReference>
<dbReference type="RefSeq" id="WP_188749472.1">
    <property type="nucleotide sequence ID" value="NZ_BMIK01000004.1"/>
</dbReference>
<feature type="transmembrane region" description="Helical" evidence="1">
    <location>
        <begin position="205"/>
        <end position="228"/>
    </location>
</feature>
<dbReference type="Proteomes" id="UP000597338">
    <property type="component" value="Unassembled WGS sequence"/>
</dbReference>
<dbReference type="SUPFAM" id="SSF55874">
    <property type="entry name" value="ATPase domain of HSP90 chaperone/DNA topoisomerase II/histidine kinase"/>
    <property type="match status" value="1"/>
</dbReference>
<gene>
    <name evidence="3" type="ORF">GCM10011386_16560</name>
</gene>
<feature type="domain" description="Signal transduction histidine kinase internal region" evidence="2">
    <location>
        <begin position="277"/>
        <end position="353"/>
    </location>
</feature>
<protein>
    <recommendedName>
        <fullName evidence="2">Signal transduction histidine kinase internal region domain-containing protein</fullName>
    </recommendedName>
</protein>
<dbReference type="PANTHER" id="PTHR34220:SF7">
    <property type="entry name" value="SENSOR HISTIDINE KINASE YPDA"/>
    <property type="match status" value="1"/>
</dbReference>
<reference evidence="4" key="1">
    <citation type="journal article" date="2019" name="Int. J. Syst. Evol. Microbiol.">
        <title>The Global Catalogue of Microorganisms (GCM) 10K type strain sequencing project: providing services to taxonomists for standard genome sequencing and annotation.</title>
        <authorList>
            <consortium name="The Broad Institute Genomics Platform"/>
            <consortium name="The Broad Institute Genome Sequencing Center for Infectious Disease"/>
            <person name="Wu L."/>
            <person name="Ma J."/>
        </authorList>
    </citation>
    <scope>NUCLEOTIDE SEQUENCE [LARGE SCALE GENOMIC DNA]</scope>
    <source>
        <strain evidence="4">CGMCC 1.15342</strain>
    </source>
</reference>
<dbReference type="EMBL" id="BMIK01000004">
    <property type="protein sequence ID" value="GGC25323.1"/>
    <property type="molecule type" value="Genomic_DNA"/>
</dbReference>
<evidence type="ECO:0000259" key="2">
    <source>
        <dbReference type="Pfam" id="PF06580"/>
    </source>
</evidence>
<feature type="transmembrane region" description="Helical" evidence="1">
    <location>
        <begin position="36"/>
        <end position="56"/>
    </location>
</feature>
<feature type="transmembrane region" description="Helical" evidence="1">
    <location>
        <begin position="68"/>
        <end position="92"/>
    </location>
</feature>
<dbReference type="InterPro" id="IPR050640">
    <property type="entry name" value="Bact_2-comp_sensor_kinase"/>
</dbReference>
<dbReference type="InterPro" id="IPR010559">
    <property type="entry name" value="Sig_transdc_His_kin_internal"/>
</dbReference>
<feature type="transmembrane region" description="Helical" evidence="1">
    <location>
        <begin position="234"/>
        <end position="255"/>
    </location>
</feature>
<feature type="transmembrane region" description="Helical" evidence="1">
    <location>
        <begin position="171"/>
        <end position="193"/>
    </location>
</feature>
<feature type="transmembrane region" description="Helical" evidence="1">
    <location>
        <begin position="145"/>
        <end position="165"/>
    </location>
</feature>
<dbReference type="InterPro" id="IPR036890">
    <property type="entry name" value="HATPase_C_sf"/>
</dbReference>
<keyword evidence="1" id="KW-0812">Transmembrane</keyword>
<accession>A0ABQ1LJC7</accession>
<dbReference type="Gene3D" id="3.30.565.10">
    <property type="entry name" value="Histidine kinase-like ATPase, C-terminal domain"/>
    <property type="match status" value="1"/>
</dbReference>
<keyword evidence="4" id="KW-1185">Reference proteome</keyword>
<keyword evidence="1" id="KW-1133">Transmembrane helix</keyword>
<name>A0ABQ1LJC7_9SPHI</name>
<dbReference type="PANTHER" id="PTHR34220">
    <property type="entry name" value="SENSOR HISTIDINE KINASE YPDA"/>
    <property type="match status" value="1"/>
</dbReference>
<keyword evidence="1" id="KW-0472">Membrane</keyword>
<proteinExistence type="predicted"/>
<comment type="caution">
    <text evidence="3">The sequence shown here is derived from an EMBL/GenBank/DDBJ whole genome shotgun (WGS) entry which is preliminary data.</text>
</comment>
<evidence type="ECO:0000256" key="1">
    <source>
        <dbReference type="SAM" id="Phobius"/>
    </source>
</evidence>
<evidence type="ECO:0000313" key="3">
    <source>
        <dbReference type="EMBL" id="GGC25323.1"/>
    </source>
</evidence>
<evidence type="ECO:0000313" key="4">
    <source>
        <dbReference type="Proteomes" id="UP000597338"/>
    </source>
</evidence>
<organism evidence="3 4">
    <name type="scientific">Parapedobacter defluvii</name>
    <dbReference type="NCBI Taxonomy" id="2045106"/>
    <lineage>
        <taxon>Bacteria</taxon>
        <taxon>Pseudomonadati</taxon>
        <taxon>Bacteroidota</taxon>
        <taxon>Sphingobacteriia</taxon>
        <taxon>Sphingobacteriales</taxon>
        <taxon>Sphingobacteriaceae</taxon>
        <taxon>Parapedobacter</taxon>
    </lineage>
</organism>
<feature type="transmembrane region" description="Helical" evidence="1">
    <location>
        <begin position="104"/>
        <end position="124"/>
    </location>
</feature>